<dbReference type="InterPro" id="IPR036291">
    <property type="entry name" value="NAD(P)-bd_dom_sf"/>
</dbReference>
<gene>
    <name evidence="2" type="ordered locus">TMO_3042</name>
</gene>
<dbReference type="Pfam" id="PF01370">
    <property type="entry name" value="Epimerase"/>
    <property type="match status" value="1"/>
</dbReference>
<dbReference type="eggNOG" id="COG0451">
    <property type="taxonomic scope" value="Bacteria"/>
</dbReference>
<dbReference type="PATRIC" id="fig|1110502.3.peg.3118"/>
<protein>
    <submittedName>
        <fullName evidence="2">NAD dependent epimerase/dehydratase family</fullName>
    </submittedName>
</protein>
<dbReference type="EMBL" id="CP003236">
    <property type="protein sequence ID" value="AFK54880.1"/>
    <property type="molecule type" value="Genomic_DNA"/>
</dbReference>
<dbReference type="SUPFAM" id="SSF51735">
    <property type="entry name" value="NAD(P)-binding Rossmann-fold domains"/>
    <property type="match status" value="1"/>
</dbReference>
<dbReference type="KEGG" id="tmo:TMO_3042"/>
<dbReference type="AlphaFoldDB" id="I3TQ42"/>
<evidence type="ECO:0000259" key="1">
    <source>
        <dbReference type="Pfam" id="PF01370"/>
    </source>
</evidence>
<dbReference type="HOGENOM" id="CLU_885486_0_0_5"/>
<name>I3TQ42_TISMK</name>
<sequence>MKILLTGASSFSGMWIAEKLAAAGHEVVAPLRSAPAAYDGLRGIRAARVAAVAEIVPGISFGDDGFIGLVKGRDFDVLVHHAARVTDYRSLDFDVTGAVADNTHRLRQVLEVMSGRSLKAVVATGSVFENDAGAGNEPREAFSPYGLSKALTYQMIRFWCGRLGIRLGKFMIANPFGPYEEPRFCNYLLKTWVKGDVAGVNTPRYLRDNIHVDLMALAYTDFVETMASSQVDRIYGPMGYVETQGAFAERFAARMRERLGLACGLSLAEQTDFSEPLARVNTCHIDPAALGWSESLAWDGLAAYYREQFGLAAN</sequence>
<dbReference type="Gene3D" id="3.40.50.720">
    <property type="entry name" value="NAD(P)-binding Rossmann-like Domain"/>
    <property type="match status" value="1"/>
</dbReference>
<dbReference type="STRING" id="1110502.TMO_3042"/>
<accession>I3TQ42</accession>
<keyword evidence="3" id="KW-1185">Reference proteome</keyword>
<dbReference type="InterPro" id="IPR001509">
    <property type="entry name" value="Epimerase_deHydtase"/>
</dbReference>
<dbReference type="RefSeq" id="WP_014746557.1">
    <property type="nucleotide sequence ID" value="NC_017956.1"/>
</dbReference>
<feature type="domain" description="NAD-dependent epimerase/dehydratase" evidence="1">
    <location>
        <begin position="3"/>
        <end position="231"/>
    </location>
</feature>
<organism evidence="2 3">
    <name type="scientific">Tistrella mobilis (strain KA081020-065)</name>
    <dbReference type="NCBI Taxonomy" id="1110502"/>
    <lineage>
        <taxon>Bacteria</taxon>
        <taxon>Pseudomonadati</taxon>
        <taxon>Pseudomonadota</taxon>
        <taxon>Alphaproteobacteria</taxon>
        <taxon>Geminicoccales</taxon>
        <taxon>Geminicoccaceae</taxon>
        <taxon>Tistrella</taxon>
    </lineage>
</organism>
<evidence type="ECO:0000313" key="2">
    <source>
        <dbReference type="EMBL" id="AFK54880.1"/>
    </source>
</evidence>
<proteinExistence type="predicted"/>
<dbReference type="Proteomes" id="UP000005258">
    <property type="component" value="Chromosome"/>
</dbReference>
<evidence type="ECO:0000313" key="3">
    <source>
        <dbReference type="Proteomes" id="UP000005258"/>
    </source>
</evidence>
<reference evidence="2 3" key="1">
    <citation type="journal article" date="2012" name="J. Am. Chem. Soc.">
        <title>Bacterial biosynthesis and maturation of the didemnin anti-cancer agents.</title>
        <authorList>
            <person name="Xu Y."/>
            <person name="Kersten R.D."/>
            <person name="Nam S.J."/>
            <person name="Lu L."/>
            <person name="Al-Suwailem A.M."/>
            <person name="Zheng H."/>
            <person name="Fenical W."/>
            <person name="Dorrestein P.C."/>
            <person name="Moore B.S."/>
            <person name="Qian P.Y."/>
        </authorList>
    </citation>
    <scope>NUCLEOTIDE SEQUENCE [LARGE SCALE GENOMIC DNA]</scope>
    <source>
        <strain evidence="2 3">KA081020-065</strain>
    </source>
</reference>